<name>A0A6A6QL96_9PEZI</name>
<sequence>MHYVHYSHYVHYVHYSHYSPIPSPLPPQPSPSVSGRPIPRVPHVGVAVRTEAAQHIIKTVYEGRKMPSRNSQNPELGDGNPYHMLVVVESPRARGRDRYARDGYAVYQAWVCEGSVAASERVWGGLL</sequence>
<feature type="region of interest" description="Disordered" evidence="1">
    <location>
        <begin position="62"/>
        <end position="81"/>
    </location>
</feature>
<dbReference type="AlphaFoldDB" id="A0A6A6QL96"/>
<organism evidence="2 3">
    <name type="scientific">Lophium mytilinum</name>
    <dbReference type="NCBI Taxonomy" id="390894"/>
    <lineage>
        <taxon>Eukaryota</taxon>
        <taxon>Fungi</taxon>
        <taxon>Dikarya</taxon>
        <taxon>Ascomycota</taxon>
        <taxon>Pezizomycotina</taxon>
        <taxon>Dothideomycetes</taxon>
        <taxon>Pleosporomycetidae</taxon>
        <taxon>Mytilinidiales</taxon>
        <taxon>Mytilinidiaceae</taxon>
        <taxon>Lophium</taxon>
    </lineage>
</organism>
<gene>
    <name evidence="2" type="ORF">BU16DRAFT_96273</name>
</gene>
<evidence type="ECO:0000313" key="2">
    <source>
        <dbReference type="EMBL" id="KAF2493032.1"/>
    </source>
</evidence>
<dbReference type="EMBL" id="MU004193">
    <property type="protein sequence ID" value="KAF2493032.1"/>
    <property type="molecule type" value="Genomic_DNA"/>
</dbReference>
<evidence type="ECO:0000313" key="3">
    <source>
        <dbReference type="Proteomes" id="UP000799750"/>
    </source>
</evidence>
<keyword evidence="3" id="KW-1185">Reference proteome</keyword>
<protein>
    <submittedName>
        <fullName evidence="2">Uncharacterized protein</fullName>
    </submittedName>
</protein>
<proteinExistence type="predicted"/>
<accession>A0A6A6QL96</accession>
<reference evidence="2" key="1">
    <citation type="journal article" date="2020" name="Stud. Mycol.">
        <title>101 Dothideomycetes genomes: a test case for predicting lifestyles and emergence of pathogens.</title>
        <authorList>
            <person name="Haridas S."/>
            <person name="Albert R."/>
            <person name="Binder M."/>
            <person name="Bloem J."/>
            <person name="Labutti K."/>
            <person name="Salamov A."/>
            <person name="Andreopoulos B."/>
            <person name="Baker S."/>
            <person name="Barry K."/>
            <person name="Bills G."/>
            <person name="Bluhm B."/>
            <person name="Cannon C."/>
            <person name="Castanera R."/>
            <person name="Culley D."/>
            <person name="Daum C."/>
            <person name="Ezra D."/>
            <person name="Gonzalez J."/>
            <person name="Henrissat B."/>
            <person name="Kuo A."/>
            <person name="Liang C."/>
            <person name="Lipzen A."/>
            <person name="Lutzoni F."/>
            <person name="Magnuson J."/>
            <person name="Mondo S."/>
            <person name="Nolan M."/>
            <person name="Ohm R."/>
            <person name="Pangilinan J."/>
            <person name="Park H.-J."/>
            <person name="Ramirez L."/>
            <person name="Alfaro M."/>
            <person name="Sun H."/>
            <person name="Tritt A."/>
            <person name="Yoshinaga Y."/>
            <person name="Zwiers L.-H."/>
            <person name="Turgeon B."/>
            <person name="Goodwin S."/>
            <person name="Spatafora J."/>
            <person name="Crous P."/>
            <person name="Grigoriev I."/>
        </authorList>
    </citation>
    <scope>NUCLEOTIDE SEQUENCE</scope>
    <source>
        <strain evidence="2">CBS 269.34</strain>
    </source>
</reference>
<dbReference type="Proteomes" id="UP000799750">
    <property type="component" value="Unassembled WGS sequence"/>
</dbReference>
<evidence type="ECO:0000256" key="1">
    <source>
        <dbReference type="SAM" id="MobiDB-lite"/>
    </source>
</evidence>